<feature type="transmembrane region" description="Helical" evidence="1">
    <location>
        <begin position="150"/>
        <end position="169"/>
    </location>
</feature>
<feature type="transmembrane region" description="Helical" evidence="1">
    <location>
        <begin position="32"/>
        <end position="49"/>
    </location>
</feature>
<dbReference type="Proteomes" id="UP000467379">
    <property type="component" value="Chromosome"/>
</dbReference>
<keyword evidence="1" id="KW-0472">Membrane</keyword>
<organism evidence="2 3">
    <name type="scientific">Mycobacterium branderi</name>
    <dbReference type="NCBI Taxonomy" id="43348"/>
    <lineage>
        <taxon>Bacteria</taxon>
        <taxon>Bacillati</taxon>
        <taxon>Actinomycetota</taxon>
        <taxon>Actinomycetes</taxon>
        <taxon>Mycobacteriales</taxon>
        <taxon>Mycobacteriaceae</taxon>
        <taxon>Mycobacterium</taxon>
    </lineage>
</organism>
<dbReference type="RefSeq" id="WP_211281492.1">
    <property type="nucleotide sequence ID" value="NZ_AP022606.1"/>
</dbReference>
<sequence length="231" mass="25573">MKNVLFISLALCLAVAVIQSFFDTSPTIHRRIYWSCAFLAMIPAFFLGYPNWKEGLGAGLFVLAAMIIAAYGYTPYIKIRGKIYALSVIDSQPDTDHPCAQATADPNKDPAPDAYSGILTAKKLWWILVPVLAISSINTYAFMTHEGEGWVAGIGIGLLLVLATGAGFSDGSWGYRIARGQYTQFIIVTVITVGVFTAIYLGAYFAAKHRPLRRRQSMEYRAHPRHQKKYP</sequence>
<name>A0ABM7KHQ3_9MYCO</name>
<evidence type="ECO:0000256" key="1">
    <source>
        <dbReference type="SAM" id="Phobius"/>
    </source>
</evidence>
<feature type="transmembrane region" description="Helical" evidence="1">
    <location>
        <begin position="124"/>
        <end position="143"/>
    </location>
</feature>
<reference evidence="2 3" key="1">
    <citation type="journal article" date="2019" name="Emerg. Microbes Infect.">
        <title>Comprehensive subspecies identification of 175 nontuberculous mycobacteria species based on 7547 genomic profiles.</title>
        <authorList>
            <person name="Matsumoto Y."/>
            <person name="Kinjo T."/>
            <person name="Motooka D."/>
            <person name="Nabeya D."/>
            <person name="Jung N."/>
            <person name="Uechi K."/>
            <person name="Horii T."/>
            <person name="Iida T."/>
            <person name="Fujita J."/>
            <person name="Nakamura S."/>
        </authorList>
    </citation>
    <scope>NUCLEOTIDE SEQUENCE [LARGE SCALE GENOMIC DNA]</scope>
    <source>
        <strain evidence="2 3">JCM 12687</strain>
    </source>
</reference>
<feature type="transmembrane region" description="Helical" evidence="1">
    <location>
        <begin position="181"/>
        <end position="207"/>
    </location>
</feature>
<keyword evidence="1" id="KW-0812">Transmembrane</keyword>
<keyword evidence="1" id="KW-1133">Transmembrane helix</keyword>
<gene>
    <name evidence="2" type="ORF">MBRA_05460</name>
</gene>
<feature type="transmembrane region" description="Helical" evidence="1">
    <location>
        <begin position="56"/>
        <end position="74"/>
    </location>
</feature>
<protein>
    <submittedName>
        <fullName evidence="2">Uncharacterized protein</fullName>
    </submittedName>
</protein>
<accession>A0ABM7KHQ3</accession>
<evidence type="ECO:0000313" key="2">
    <source>
        <dbReference type="EMBL" id="BBZ10351.1"/>
    </source>
</evidence>
<keyword evidence="3" id="KW-1185">Reference proteome</keyword>
<dbReference type="EMBL" id="AP022606">
    <property type="protein sequence ID" value="BBZ10351.1"/>
    <property type="molecule type" value="Genomic_DNA"/>
</dbReference>
<evidence type="ECO:0000313" key="3">
    <source>
        <dbReference type="Proteomes" id="UP000467379"/>
    </source>
</evidence>
<proteinExistence type="predicted"/>